<comment type="caution">
    <text evidence="2">The sequence shown here is derived from an EMBL/GenBank/DDBJ whole genome shotgun (WGS) entry which is preliminary data.</text>
</comment>
<protein>
    <submittedName>
        <fullName evidence="2">Uncharacterized protein</fullName>
    </submittedName>
</protein>
<proteinExistence type="predicted"/>
<organism evidence="2 3">
    <name type="scientific">Triplophysa tibetana</name>
    <dbReference type="NCBI Taxonomy" id="1572043"/>
    <lineage>
        <taxon>Eukaryota</taxon>
        <taxon>Metazoa</taxon>
        <taxon>Chordata</taxon>
        <taxon>Craniata</taxon>
        <taxon>Vertebrata</taxon>
        <taxon>Euteleostomi</taxon>
        <taxon>Actinopterygii</taxon>
        <taxon>Neopterygii</taxon>
        <taxon>Teleostei</taxon>
        <taxon>Ostariophysi</taxon>
        <taxon>Cypriniformes</taxon>
        <taxon>Nemacheilidae</taxon>
        <taxon>Triplophysa</taxon>
    </lineage>
</organism>
<sequence>MTDDEGTSENLVSSHYSDVAASTRDIITEKKETEKKRQQQTSEMEALQKSVEALEANAKQINLTSQLSIITPLDELQLCLSQIKQSDSASEVLGESDFSAGHTEEKDLHREVWIEELEDMKEEFVESIDTAEELNFDEDVCFISSDVKCPLNRDGHSLSCMKANNIFSVQASQAYRFLEINISCPSKDRTATTTAGGKNRDGIREVLRWAAKRASGTTWMRLCEFQDEIKFCNPTI</sequence>
<gene>
    <name evidence="2" type="ORF">E1301_Tti022941</name>
</gene>
<evidence type="ECO:0000256" key="1">
    <source>
        <dbReference type="SAM" id="MobiDB-lite"/>
    </source>
</evidence>
<dbReference type="AlphaFoldDB" id="A0A5A9MT95"/>
<evidence type="ECO:0000313" key="2">
    <source>
        <dbReference type="EMBL" id="KAA0701602.1"/>
    </source>
</evidence>
<feature type="region of interest" description="Disordered" evidence="1">
    <location>
        <begin position="1"/>
        <end position="44"/>
    </location>
</feature>
<keyword evidence="3" id="KW-1185">Reference proteome</keyword>
<name>A0A5A9MT95_9TELE</name>
<accession>A0A5A9MT95</accession>
<reference evidence="2 3" key="1">
    <citation type="journal article" date="2019" name="Mol. Ecol. Resour.">
        <title>Chromosome-level genome assembly of Triplophysa tibetana, a fish adapted to the harsh high-altitude environment of the Tibetan Plateau.</title>
        <authorList>
            <person name="Yang X."/>
            <person name="Liu H."/>
            <person name="Ma Z."/>
            <person name="Zou Y."/>
            <person name="Zou M."/>
            <person name="Mao Y."/>
            <person name="Li X."/>
            <person name="Wang H."/>
            <person name="Chen T."/>
            <person name="Wang W."/>
            <person name="Yang R."/>
        </authorList>
    </citation>
    <scope>NUCLEOTIDE SEQUENCE [LARGE SCALE GENOMIC DNA]</scope>
    <source>
        <strain evidence="2">TTIB1903HZAU</strain>
        <tissue evidence="2">Muscle</tissue>
    </source>
</reference>
<evidence type="ECO:0000313" key="3">
    <source>
        <dbReference type="Proteomes" id="UP000324632"/>
    </source>
</evidence>
<dbReference type="Proteomes" id="UP000324632">
    <property type="component" value="Chromosome 25"/>
</dbReference>
<feature type="compositionally biased region" description="Basic and acidic residues" evidence="1">
    <location>
        <begin position="26"/>
        <end position="37"/>
    </location>
</feature>
<dbReference type="EMBL" id="SOYY01000025">
    <property type="protein sequence ID" value="KAA0701602.1"/>
    <property type="molecule type" value="Genomic_DNA"/>
</dbReference>